<feature type="domain" description="PH" evidence="2">
    <location>
        <begin position="17"/>
        <end position="114"/>
    </location>
</feature>
<proteinExistence type="predicted"/>
<organism evidence="4 5">
    <name type="scientific">Steinernema glaseri</name>
    <dbReference type="NCBI Taxonomy" id="37863"/>
    <lineage>
        <taxon>Eukaryota</taxon>
        <taxon>Metazoa</taxon>
        <taxon>Ecdysozoa</taxon>
        <taxon>Nematoda</taxon>
        <taxon>Chromadorea</taxon>
        <taxon>Rhabditida</taxon>
        <taxon>Tylenchina</taxon>
        <taxon>Panagrolaimomorpha</taxon>
        <taxon>Strongyloidoidea</taxon>
        <taxon>Steinernematidae</taxon>
        <taxon>Steinernema</taxon>
    </lineage>
</organism>
<feature type="coiled-coil region" evidence="1">
    <location>
        <begin position="318"/>
        <end position="359"/>
    </location>
</feature>
<dbReference type="GO" id="GO:0005096">
    <property type="term" value="F:GTPase activator activity"/>
    <property type="evidence" value="ECO:0007669"/>
    <property type="project" value="TreeGrafter"/>
</dbReference>
<evidence type="ECO:0000313" key="4">
    <source>
        <dbReference type="Proteomes" id="UP000095287"/>
    </source>
</evidence>
<dbReference type="InterPro" id="IPR001849">
    <property type="entry name" value="PH_domain"/>
</dbReference>
<dbReference type="Gene3D" id="1.10.8.270">
    <property type="entry name" value="putative rabgap domain of human tbc1 domain family member 14 like domains"/>
    <property type="match status" value="1"/>
</dbReference>
<dbReference type="InterPro" id="IPR000195">
    <property type="entry name" value="Rab-GAP-TBC_dom"/>
</dbReference>
<dbReference type="PROSITE" id="PS50086">
    <property type="entry name" value="TBC_RABGAP"/>
    <property type="match status" value="1"/>
</dbReference>
<keyword evidence="4" id="KW-1185">Reference proteome</keyword>
<dbReference type="Gene3D" id="2.30.29.30">
    <property type="entry name" value="Pleckstrin-homology domain (PH domain)/Phosphotyrosine-binding domain (PTB)"/>
    <property type="match status" value="1"/>
</dbReference>
<dbReference type="AlphaFoldDB" id="A0A1I7YR05"/>
<evidence type="ECO:0000259" key="3">
    <source>
        <dbReference type="PROSITE" id="PS50086"/>
    </source>
</evidence>
<dbReference type="SMART" id="SM00164">
    <property type="entry name" value="TBC"/>
    <property type="match status" value="1"/>
</dbReference>
<reference evidence="5" key="1">
    <citation type="submission" date="2016-11" db="UniProtKB">
        <authorList>
            <consortium name="WormBaseParasite"/>
        </authorList>
    </citation>
    <scope>IDENTIFICATION</scope>
</reference>
<dbReference type="WBParaSite" id="L893_g18826.t1">
    <property type="protein sequence ID" value="L893_g18826.t1"/>
    <property type="gene ID" value="L893_g18826"/>
</dbReference>
<dbReference type="InterPro" id="IPR011993">
    <property type="entry name" value="PH-like_dom_sf"/>
</dbReference>
<accession>A0A1I7YR05</accession>
<dbReference type="InterPro" id="IPR050302">
    <property type="entry name" value="Rab_GAP_TBC_domain"/>
</dbReference>
<sequence length="907" mass="103396">MLAAEGGTPSHEGNAKTLRLSGFMYRIEQRPIGGPTRRKYWFALSDETPYLYWYKNKTDLNCVGKIALSGSAFTFDPREKNRFEIHVNNENHLLETADSKTRDMWLRNLQNNRRRLYERENVENIAKVEIISQESYSTLANPLAQPPREHFGTELAEEVIAPGPSDEKNLEEEIVEATMSTFYLDANGELNPHSLEIPSPSPPNQDILRAAEDFIAKVTQNRDISEPAKKALNKARTSFRFPTFSIGSGGKSCENCKNLIEFVDKLKERCYELTDSVSAHQELANTLRASLMVSTNQRLALEQQFKNSSIPSEHVQFVLNYEENLTALQLNATEQNREIQNLRKANKELADRNSELFASIDAYRDALRTKEEVILRMADGDNREAPPPEVNYDDVAEALLVEGDDSSVQQAQEDSVADLNELRDLVEGYKAQNLFLNNEIIELQLIGQRLEDREEKTKKQNFELEARFYRLKSKYLMLLNHIKSAKKLSASTKPLILICPIAILLVNVEAVMHDLFAEVNNVGILPHREGDTEIGNSSILDRTSAEGDTIDALGFYLPESGLNVLPNDERQHENMVDRAMDLSKKSENIMSQIDSERSEKYQNWLVKWDSFLVNHASKPLVQSPELKALVRTGVPTTYRSRIWKSLLQLWTQVQQDDAGYGYYDCLVKKANTCDPDDSCIKQIDLDVSRTLPTNKYFDDPSSEKIAELKRVLYAFRFHNKAIGYCQGLNRIGAIALLFLNEVDSFWFMVAFVEHLQPADYYTSDLACAVADQKVLLDIMREKLPKVDAHLRKLEVDLTPFTLSWFLTCFVDVLPHKLYIPIFDIFLYEGNKVIFRFALAILKLCEPRLLQCPSAGSIHGVLSNLGGVIQDYNELSTVAFTWLNPFPMKTIDSKRQLYLKEVMASHRA</sequence>
<dbReference type="Pfam" id="PF00566">
    <property type="entry name" value="RabGAP-TBC"/>
    <property type="match status" value="1"/>
</dbReference>
<dbReference type="FunFam" id="1.10.8.270:FF:000026">
    <property type="entry name" value="TBC (Tre-2/Bub2/Cdc16) domain family"/>
    <property type="match status" value="1"/>
</dbReference>
<protein>
    <submittedName>
        <fullName evidence="5">PH domain-containing protein</fullName>
    </submittedName>
</protein>
<dbReference type="Gene3D" id="1.10.472.80">
    <property type="entry name" value="Ypt/Rab-GAP domain of gyp1p, domain 3"/>
    <property type="match status" value="1"/>
</dbReference>
<evidence type="ECO:0000259" key="2">
    <source>
        <dbReference type="PROSITE" id="PS50003"/>
    </source>
</evidence>
<dbReference type="GO" id="GO:0031267">
    <property type="term" value="F:small GTPase binding"/>
    <property type="evidence" value="ECO:0007669"/>
    <property type="project" value="TreeGrafter"/>
</dbReference>
<name>A0A1I7YR05_9BILA</name>
<dbReference type="Proteomes" id="UP000095287">
    <property type="component" value="Unplaced"/>
</dbReference>
<dbReference type="Pfam" id="PF00169">
    <property type="entry name" value="PH"/>
    <property type="match status" value="1"/>
</dbReference>
<dbReference type="PANTHER" id="PTHR47219:SF20">
    <property type="entry name" value="TBC1 DOMAIN FAMILY MEMBER 2B"/>
    <property type="match status" value="1"/>
</dbReference>
<dbReference type="PANTHER" id="PTHR47219">
    <property type="entry name" value="RAB GTPASE-ACTIVATING PROTEIN 1-LIKE"/>
    <property type="match status" value="1"/>
</dbReference>
<dbReference type="SUPFAM" id="SSF50729">
    <property type="entry name" value="PH domain-like"/>
    <property type="match status" value="1"/>
</dbReference>
<dbReference type="InterPro" id="IPR035969">
    <property type="entry name" value="Rab-GAP_TBC_sf"/>
</dbReference>
<keyword evidence="1" id="KW-0175">Coiled coil</keyword>
<evidence type="ECO:0000313" key="5">
    <source>
        <dbReference type="WBParaSite" id="L893_g18826.t1"/>
    </source>
</evidence>
<dbReference type="SMART" id="SM00233">
    <property type="entry name" value="PH"/>
    <property type="match status" value="1"/>
</dbReference>
<dbReference type="PROSITE" id="PS50003">
    <property type="entry name" value="PH_DOMAIN"/>
    <property type="match status" value="1"/>
</dbReference>
<dbReference type="SUPFAM" id="SSF47923">
    <property type="entry name" value="Ypt/Rab-GAP domain of gyp1p"/>
    <property type="match status" value="2"/>
</dbReference>
<evidence type="ECO:0000256" key="1">
    <source>
        <dbReference type="SAM" id="Coils"/>
    </source>
</evidence>
<feature type="domain" description="Rab-GAP TBC" evidence="3">
    <location>
        <begin position="633"/>
        <end position="829"/>
    </location>
</feature>